<sequence>MYEQDEQRLESELDVVRRQIHSGEMILRREGDAAVIFGNAHDRYRIFQLRITPLAACLFEMLRDGETRDTIKEAMVQLGEPAGRADEHLANLVAIARFDRTGDTIGYGVITESLSAPLNVTWDITNVCNLTCSYCYNTSGPVIDDSLPIERCVEVADQIADLGVFNVWLGGGEPLMKKGIERVLRRFKERHVKVLLATNGVLLKNDRFLDLIAETCTEVNISIDGHTPELHAMLRGESASLEAAAGGVRRIKERLGDAIYVTGITVVHKGNLEAVPAIIDFCHEIGCNKWTHNELYAMGRGSALRKLVLAHTEYDRLYELASAKADELRGRMVVEDYVRMHKLQDSGRIKPFYGCVAGNQEIAIQHAGDVYPCQKLQYEKYHCGNVKDTSLTAIWKDSPILSWLRSRNIEDTECTGCGAFAGGQCNGGCLAEKEIHFERHDTRDPLCPENRPVYQKVLLDEIPYPYLTEPVREIVPGWGTHGEERSPRRVTALRVVR</sequence>
<accession>A0ABZ2LS21</accession>
<dbReference type="RefSeq" id="WP_394821364.1">
    <property type="nucleotide sequence ID" value="NZ_CP089984.1"/>
</dbReference>
<dbReference type="SFLD" id="SFLDG01067">
    <property type="entry name" value="SPASM/twitch_domain_containing"/>
    <property type="match status" value="1"/>
</dbReference>
<dbReference type="InterPro" id="IPR050377">
    <property type="entry name" value="Radical_SAM_PqqE_MftC-like"/>
</dbReference>
<name>A0ABZ2LS21_9BACT</name>
<evidence type="ECO:0000256" key="3">
    <source>
        <dbReference type="ARBA" id="ARBA00022723"/>
    </source>
</evidence>
<evidence type="ECO:0000259" key="6">
    <source>
        <dbReference type="PROSITE" id="PS51918"/>
    </source>
</evidence>
<dbReference type="SFLD" id="SFLDG01386">
    <property type="entry name" value="main_SPASM_domain-containing"/>
    <property type="match status" value="1"/>
</dbReference>
<dbReference type="InterPro" id="IPR058240">
    <property type="entry name" value="rSAM_sf"/>
</dbReference>
<dbReference type="NCBIfam" id="TIGR04085">
    <property type="entry name" value="rSAM_more_4Fe4S"/>
    <property type="match status" value="1"/>
</dbReference>
<dbReference type="PANTHER" id="PTHR11228">
    <property type="entry name" value="RADICAL SAM DOMAIN PROTEIN"/>
    <property type="match status" value="1"/>
</dbReference>
<dbReference type="InterPro" id="IPR007197">
    <property type="entry name" value="rSAM"/>
</dbReference>
<protein>
    <submittedName>
        <fullName evidence="7">Radical SAM protein</fullName>
    </submittedName>
</protein>
<proteinExistence type="predicted"/>
<keyword evidence="5" id="KW-0411">Iron-sulfur</keyword>
<comment type="cofactor">
    <cofactor evidence="1">
        <name>[4Fe-4S] cluster</name>
        <dbReference type="ChEBI" id="CHEBI:49883"/>
    </cofactor>
</comment>
<keyword evidence="4" id="KW-0408">Iron</keyword>
<dbReference type="SUPFAM" id="SSF102114">
    <property type="entry name" value="Radical SAM enzymes"/>
    <property type="match status" value="1"/>
</dbReference>
<dbReference type="Pfam" id="PF13186">
    <property type="entry name" value="SPASM"/>
    <property type="match status" value="1"/>
</dbReference>
<evidence type="ECO:0000256" key="2">
    <source>
        <dbReference type="ARBA" id="ARBA00022691"/>
    </source>
</evidence>
<evidence type="ECO:0000313" key="7">
    <source>
        <dbReference type="EMBL" id="WXB11742.1"/>
    </source>
</evidence>
<dbReference type="InterPro" id="IPR013785">
    <property type="entry name" value="Aldolase_TIM"/>
</dbReference>
<dbReference type="PROSITE" id="PS51918">
    <property type="entry name" value="RADICAL_SAM"/>
    <property type="match status" value="1"/>
</dbReference>
<dbReference type="PANTHER" id="PTHR11228:SF7">
    <property type="entry name" value="PQQA PEPTIDE CYCLASE"/>
    <property type="match status" value="1"/>
</dbReference>
<gene>
    <name evidence="7" type="ORF">LZC94_28270</name>
</gene>
<evidence type="ECO:0000256" key="4">
    <source>
        <dbReference type="ARBA" id="ARBA00023004"/>
    </source>
</evidence>
<dbReference type="Gene3D" id="3.20.20.70">
    <property type="entry name" value="Aldolase class I"/>
    <property type="match status" value="1"/>
</dbReference>
<keyword evidence="2" id="KW-0949">S-adenosyl-L-methionine</keyword>
<evidence type="ECO:0000313" key="8">
    <source>
        <dbReference type="Proteomes" id="UP001370348"/>
    </source>
</evidence>
<evidence type="ECO:0000256" key="1">
    <source>
        <dbReference type="ARBA" id="ARBA00001966"/>
    </source>
</evidence>
<keyword evidence="3" id="KW-0479">Metal-binding</keyword>
<keyword evidence="8" id="KW-1185">Reference proteome</keyword>
<evidence type="ECO:0000256" key="5">
    <source>
        <dbReference type="ARBA" id="ARBA00023014"/>
    </source>
</evidence>
<dbReference type="SFLD" id="SFLDS00029">
    <property type="entry name" value="Radical_SAM"/>
    <property type="match status" value="1"/>
</dbReference>
<dbReference type="InterPro" id="IPR023885">
    <property type="entry name" value="4Fe4S-binding_SPASM_dom"/>
</dbReference>
<organism evidence="7 8">
    <name type="scientific">Pendulispora albinea</name>
    <dbReference type="NCBI Taxonomy" id="2741071"/>
    <lineage>
        <taxon>Bacteria</taxon>
        <taxon>Pseudomonadati</taxon>
        <taxon>Myxococcota</taxon>
        <taxon>Myxococcia</taxon>
        <taxon>Myxococcales</taxon>
        <taxon>Sorangiineae</taxon>
        <taxon>Pendulisporaceae</taxon>
        <taxon>Pendulispora</taxon>
    </lineage>
</organism>
<dbReference type="EMBL" id="CP089984">
    <property type="protein sequence ID" value="WXB11742.1"/>
    <property type="molecule type" value="Genomic_DNA"/>
</dbReference>
<dbReference type="InterPro" id="IPR006638">
    <property type="entry name" value="Elp3/MiaA/NifB-like_rSAM"/>
</dbReference>
<feature type="domain" description="Radical SAM core" evidence="6">
    <location>
        <begin position="114"/>
        <end position="327"/>
    </location>
</feature>
<dbReference type="SMART" id="SM00729">
    <property type="entry name" value="Elp3"/>
    <property type="match status" value="1"/>
</dbReference>
<dbReference type="Proteomes" id="UP001370348">
    <property type="component" value="Chromosome"/>
</dbReference>
<dbReference type="Pfam" id="PF04055">
    <property type="entry name" value="Radical_SAM"/>
    <property type="match status" value="1"/>
</dbReference>
<reference evidence="7 8" key="1">
    <citation type="submission" date="2021-12" db="EMBL/GenBank/DDBJ databases">
        <title>Discovery of the Pendulisporaceae a myxobacterial family with distinct sporulation behavior and unique specialized metabolism.</title>
        <authorList>
            <person name="Garcia R."/>
            <person name="Popoff A."/>
            <person name="Bader C.D."/>
            <person name="Loehr J."/>
            <person name="Walesch S."/>
            <person name="Walt C."/>
            <person name="Boldt J."/>
            <person name="Bunk B."/>
            <person name="Haeckl F.J.F.P.J."/>
            <person name="Gunesch A.P."/>
            <person name="Birkelbach J."/>
            <person name="Nuebel U."/>
            <person name="Pietschmann T."/>
            <person name="Bach T."/>
            <person name="Mueller R."/>
        </authorList>
    </citation>
    <scope>NUCLEOTIDE SEQUENCE [LARGE SCALE GENOMIC DNA]</scope>
    <source>
        <strain evidence="7 8">MSr11954</strain>
    </source>
</reference>
<dbReference type="CDD" id="cd01335">
    <property type="entry name" value="Radical_SAM"/>
    <property type="match status" value="1"/>
</dbReference>